<name>A0AA38F5E7_TAXCH</name>
<feature type="non-terminal residue" evidence="1">
    <location>
        <position position="87"/>
    </location>
</feature>
<evidence type="ECO:0000313" key="2">
    <source>
        <dbReference type="Proteomes" id="UP000824469"/>
    </source>
</evidence>
<gene>
    <name evidence="1" type="ORF">KI387_032954</name>
</gene>
<dbReference type="AlphaFoldDB" id="A0AA38F5E7"/>
<proteinExistence type="predicted"/>
<protein>
    <submittedName>
        <fullName evidence="1">Uncharacterized protein</fullName>
    </submittedName>
</protein>
<evidence type="ECO:0000313" key="1">
    <source>
        <dbReference type="EMBL" id="KAH9288837.1"/>
    </source>
</evidence>
<accession>A0AA38F5E7</accession>
<comment type="caution">
    <text evidence="1">The sequence shown here is derived from an EMBL/GenBank/DDBJ whole genome shotgun (WGS) entry which is preliminary data.</text>
</comment>
<dbReference type="Proteomes" id="UP000824469">
    <property type="component" value="Unassembled WGS sequence"/>
</dbReference>
<dbReference type="EMBL" id="JAHRHJ020003813">
    <property type="protein sequence ID" value="KAH9288837.1"/>
    <property type="molecule type" value="Genomic_DNA"/>
</dbReference>
<keyword evidence="2" id="KW-1185">Reference proteome</keyword>
<feature type="non-terminal residue" evidence="1">
    <location>
        <position position="1"/>
    </location>
</feature>
<sequence length="87" mass="9865">KSWLNHQRQLVKVKERKEYQSWLCPPPLSLSISVSSPSAASAANSVANYPAVARERAQDKEYPLWKYVTKNKGPGQWLLGEEILFGH</sequence>
<organism evidence="1 2">
    <name type="scientific">Taxus chinensis</name>
    <name type="common">Chinese yew</name>
    <name type="synonym">Taxus wallichiana var. chinensis</name>
    <dbReference type="NCBI Taxonomy" id="29808"/>
    <lineage>
        <taxon>Eukaryota</taxon>
        <taxon>Viridiplantae</taxon>
        <taxon>Streptophyta</taxon>
        <taxon>Embryophyta</taxon>
        <taxon>Tracheophyta</taxon>
        <taxon>Spermatophyta</taxon>
        <taxon>Pinopsida</taxon>
        <taxon>Pinidae</taxon>
        <taxon>Conifers II</taxon>
        <taxon>Cupressales</taxon>
        <taxon>Taxaceae</taxon>
        <taxon>Taxus</taxon>
    </lineage>
</organism>
<reference evidence="1 2" key="1">
    <citation type="journal article" date="2021" name="Nat. Plants">
        <title>The Taxus genome provides insights into paclitaxel biosynthesis.</title>
        <authorList>
            <person name="Xiong X."/>
            <person name="Gou J."/>
            <person name="Liao Q."/>
            <person name="Li Y."/>
            <person name="Zhou Q."/>
            <person name="Bi G."/>
            <person name="Li C."/>
            <person name="Du R."/>
            <person name="Wang X."/>
            <person name="Sun T."/>
            <person name="Guo L."/>
            <person name="Liang H."/>
            <person name="Lu P."/>
            <person name="Wu Y."/>
            <person name="Zhang Z."/>
            <person name="Ro D.K."/>
            <person name="Shang Y."/>
            <person name="Huang S."/>
            <person name="Yan J."/>
        </authorList>
    </citation>
    <scope>NUCLEOTIDE SEQUENCE [LARGE SCALE GENOMIC DNA]</scope>
    <source>
        <strain evidence="1">Ta-2019</strain>
    </source>
</reference>